<keyword evidence="1" id="KW-0812">Transmembrane</keyword>
<dbReference type="Proteomes" id="UP000438760">
    <property type="component" value="Unassembled WGS sequence"/>
</dbReference>
<keyword evidence="1" id="KW-0472">Membrane</keyword>
<feature type="transmembrane region" description="Helical" evidence="1">
    <location>
        <begin position="118"/>
        <end position="138"/>
    </location>
</feature>
<dbReference type="AlphaFoldDB" id="A0A6I3LPR5"/>
<keyword evidence="1" id="KW-1133">Transmembrane helix</keyword>
<dbReference type="EMBL" id="WMJX01000024">
    <property type="protein sequence ID" value="MTG98641.1"/>
    <property type="molecule type" value="Genomic_DNA"/>
</dbReference>
<comment type="caution">
    <text evidence="2">The sequence shown here is derived from an EMBL/GenBank/DDBJ whole genome shotgun (WGS) entry which is preliminary data.</text>
</comment>
<gene>
    <name evidence="2" type="ORF">GJV76_10965</name>
</gene>
<evidence type="ECO:0000256" key="1">
    <source>
        <dbReference type="SAM" id="Phobius"/>
    </source>
</evidence>
<keyword evidence="3" id="KW-1185">Reference proteome</keyword>
<reference evidence="2 3" key="1">
    <citation type="submission" date="2019-11" db="EMBL/GenBank/DDBJ databases">
        <title>Genome of Strain BIT-d1.</title>
        <authorList>
            <person name="Yang Y."/>
        </authorList>
    </citation>
    <scope>NUCLEOTIDE SEQUENCE [LARGE SCALE GENOMIC DNA]</scope>
    <source>
        <strain evidence="2 3">BIT-d1</strain>
    </source>
</reference>
<feature type="transmembrane region" description="Helical" evidence="1">
    <location>
        <begin position="50"/>
        <end position="79"/>
    </location>
</feature>
<dbReference type="RefSeq" id="WP_155092662.1">
    <property type="nucleotide sequence ID" value="NZ_CP102754.1"/>
</dbReference>
<evidence type="ECO:0000313" key="3">
    <source>
        <dbReference type="Proteomes" id="UP000438760"/>
    </source>
</evidence>
<proteinExistence type="predicted"/>
<organism evidence="2 3">
    <name type="scientific">Myroides albus</name>
    <dbReference type="NCBI Taxonomy" id="2562892"/>
    <lineage>
        <taxon>Bacteria</taxon>
        <taxon>Pseudomonadati</taxon>
        <taxon>Bacteroidota</taxon>
        <taxon>Flavobacteriia</taxon>
        <taxon>Flavobacteriales</taxon>
        <taxon>Flavobacteriaceae</taxon>
        <taxon>Myroides</taxon>
    </lineage>
</organism>
<evidence type="ECO:0000313" key="2">
    <source>
        <dbReference type="EMBL" id="MTG98641.1"/>
    </source>
</evidence>
<accession>A0A6I3LPR5</accession>
<sequence length="150" mass="17496">MNATNQKDKHIVKQTFICLLIPLLIYLSIYVVFFYVGYNLLMLYLNPEVGLSFIVLAIWPIITFIVGSSLCYLTAIKYLKKYNLNNPATKIVVFYFLSLLVSFLLFCMLLDFQYTIKLYFSAHIFFDTLFALLAIMHFNKLAKSQEKKSI</sequence>
<name>A0A6I3LPR5_9FLAO</name>
<feature type="transmembrane region" description="Helical" evidence="1">
    <location>
        <begin position="91"/>
        <end position="112"/>
    </location>
</feature>
<feature type="transmembrane region" description="Helical" evidence="1">
    <location>
        <begin position="16"/>
        <end position="38"/>
    </location>
</feature>
<protein>
    <submittedName>
        <fullName evidence="2">Uncharacterized protein</fullName>
    </submittedName>
</protein>